<sequence length="265" mass="31356">KDPYFFQIFMWATYHYKTLKDAITYYEKSKEAKTLARRNEVLLNLMAAMYFEAHNLKKAEEFVDLALDLSPNSPQNLSLKATILMARSQKENIIPYEFEVVPKFRDYKDIETALKLFDQAREAVKAENNPFLEALIKIHILNCLVWLNRAKEAKYRDIRASIDISKLDPHQQQQLRIRDYIVELQARNFEIAYTSFIKSPEWAKTEYLEKFRISHIFFLHGAPEQSKNILKELEAEAEQKRDIQFWLEMSLIEVILNDKNLAIKA</sequence>
<dbReference type="Gene3D" id="1.25.40.10">
    <property type="entry name" value="Tetratricopeptide repeat domain"/>
    <property type="match status" value="1"/>
</dbReference>
<protein>
    <recommendedName>
        <fullName evidence="2">Tetratricopeptide repeat protein</fullName>
    </recommendedName>
</protein>
<feature type="non-terminal residue" evidence="1">
    <location>
        <position position="1"/>
    </location>
</feature>
<dbReference type="InterPro" id="IPR011990">
    <property type="entry name" value="TPR-like_helical_dom_sf"/>
</dbReference>
<dbReference type="EMBL" id="BARS01028176">
    <property type="protein sequence ID" value="GAG05412.1"/>
    <property type="molecule type" value="Genomic_DNA"/>
</dbReference>
<name>X0V1U8_9ZZZZ</name>
<dbReference type="InterPro" id="IPR019734">
    <property type="entry name" value="TPR_rpt"/>
</dbReference>
<gene>
    <name evidence="1" type="ORF">S01H1_44188</name>
</gene>
<dbReference type="PROSITE" id="PS50005">
    <property type="entry name" value="TPR"/>
    <property type="match status" value="1"/>
</dbReference>
<accession>X0V1U8</accession>
<evidence type="ECO:0008006" key="2">
    <source>
        <dbReference type="Google" id="ProtNLM"/>
    </source>
</evidence>
<reference evidence="1" key="1">
    <citation type="journal article" date="2014" name="Front. Microbiol.">
        <title>High frequency of phylogenetically diverse reductive dehalogenase-homologous genes in deep subseafloor sedimentary metagenomes.</title>
        <authorList>
            <person name="Kawai M."/>
            <person name="Futagami T."/>
            <person name="Toyoda A."/>
            <person name="Takaki Y."/>
            <person name="Nishi S."/>
            <person name="Hori S."/>
            <person name="Arai W."/>
            <person name="Tsubouchi T."/>
            <person name="Morono Y."/>
            <person name="Uchiyama I."/>
            <person name="Ito T."/>
            <person name="Fujiyama A."/>
            <person name="Inagaki F."/>
            <person name="Takami H."/>
        </authorList>
    </citation>
    <scope>NUCLEOTIDE SEQUENCE</scope>
    <source>
        <strain evidence="1">Expedition CK06-06</strain>
    </source>
</reference>
<dbReference type="AlphaFoldDB" id="X0V1U8"/>
<feature type="non-terminal residue" evidence="1">
    <location>
        <position position="265"/>
    </location>
</feature>
<evidence type="ECO:0000313" key="1">
    <source>
        <dbReference type="EMBL" id="GAG05412.1"/>
    </source>
</evidence>
<proteinExistence type="predicted"/>
<dbReference type="SUPFAM" id="SSF48452">
    <property type="entry name" value="TPR-like"/>
    <property type="match status" value="1"/>
</dbReference>
<organism evidence="1">
    <name type="scientific">marine sediment metagenome</name>
    <dbReference type="NCBI Taxonomy" id="412755"/>
    <lineage>
        <taxon>unclassified sequences</taxon>
        <taxon>metagenomes</taxon>
        <taxon>ecological metagenomes</taxon>
    </lineage>
</organism>
<comment type="caution">
    <text evidence="1">The sequence shown here is derived from an EMBL/GenBank/DDBJ whole genome shotgun (WGS) entry which is preliminary data.</text>
</comment>